<evidence type="ECO:0000313" key="1">
    <source>
        <dbReference type="EMBL" id="WQF75528.1"/>
    </source>
</evidence>
<dbReference type="KEGG" id="cdet:87937045"/>
<name>A0AAX4HWI1_9PEZI</name>
<gene>
    <name evidence="1" type="ORF">CDEST_00542</name>
</gene>
<accession>A0AAX4HWI1</accession>
<dbReference type="GeneID" id="87937045"/>
<reference evidence="2" key="1">
    <citation type="journal article" date="2023" name="bioRxiv">
        <title>Complete genome of the Medicago anthracnose fungus, Colletotrichum destructivum, reveals a mini-chromosome-like region within a core chromosome.</title>
        <authorList>
            <person name="Lapalu N."/>
            <person name="Simon A."/>
            <person name="Lu A."/>
            <person name="Plaumann P.-L."/>
            <person name="Amselem J."/>
            <person name="Pigne S."/>
            <person name="Auger A."/>
            <person name="Koch C."/>
            <person name="Dallery J.-F."/>
            <person name="O'Connell R.J."/>
        </authorList>
    </citation>
    <scope>NUCLEOTIDE SEQUENCE [LARGE SCALE GENOMIC DNA]</scope>
    <source>
        <strain evidence="2">CBS 520.97</strain>
    </source>
</reference>
<dbReference type="EMBL" id="CP137305">
    <property type="protein sequence ID" value="WQF75528.1"/>
    <property type="molecule type" value="Genomic_DNA"/>
</dbReference>
<evidence type="ECO:0000313" key="2">
    <source>
        <dbReference type="Proteomes" id="UP001322277"/>
    </source>
</evidence>
<sequence>MDRHVRMFAGVHAVRCVRKMHKPLQMRRRPCLDDRQGNIMKLLRPKLAGAATRGFIFLLHLGLQRLIVTSSSFLSFLLLNTCGSFYALSTATLTSHVVAWYIENLEGRPRCSGAPRKEVRRRKPCVLPSEVDVRHKVLLETSPLGGT</sequence>
<organism evidence="1 2">
    <name type="scientific">Colletotrichum destructivum</name>
    <dbReference type="NCBI Taxonomy" id="34406"/>
    <lineage>
        <taxon>Eukaryota</taxon>
        <taxon>Fungi</taxon>
        <taxon>Dikarya</taxon>
        <taxon>Ascomycota</taxon>
        <taxon>Pezizomycotina</taxon>
        <taxon>Sordariomycetes</taxon>
        <taxon>Hypocreomycetidae</taxon>
        <taxon>Glomerellales</taxon>
        <taxon>Glomerellaceae</taxon>
        <taxon>Colletotrichum</taxon>
        <taxon>Colletotrichum destructivum species complex</taxon>
    </lineage>
</organism>
<dbReference type="Proteomes" id="UP001322277">
    <property type="component" value="Chromosome 1"/>
</dbReference>
<dbReference type="RefSeq" id="XP_062772752.1">
    <property type="nucleotide sequence ID" value="XM_062916701.1"/>
</dbReference>
<proteinExistence type="predicted"/>
<protein>
    <submittedName>
        <fullName evidence="1">Uncharacterized protein</fullName>
    </submittedName>
</protein>
<keyword evidence="2" id="KW-1185">Reference proteome</keyword>
<dbReference type="AlphaFoldDB" id="A0AAX4HWI1"/>